<accession>A4WQR0</accession>
<feature type="transmembrane region" description="Helical" evidence="8">
    <location>
        <begin position="594"/>
        <end position="624"/>
    </location>
</feature>
<dbReference type="InterPro" id="IPR011014">
    <property type="entry name" value="MscS_channel_TM-2"/>
</dbReference>
<dbReference type="GO" id="GO:0005886">
    <property type="term" value="C:plasma membrane"/>
    <property type="evidence" value="ECO:0007669"/>
    <property type="project" value="UniProtKB-SubCell"/>
</dbReference>
<dbReference type="PROSITE" id="PS51257">
    <property type="entry name" value="PROKAR_LIPOPROTEIN"/>
    <property type="match status" value="1"/>
</dbReference>
<feature type="transmembrane region" description="Helical" evidence="8">
    <location>
        <begin position="256"/>
        <end position="280"/>
    </location>
</feature>
<comment type="similarity">
    <text evidence="2">Belongs to the MscS (TC 1.A.23) family.</text>
</comment>
<evidence type="ECO:0000259" key="11">
    <source>
        <dbReference type="Pfam" id="PF21082"/>
    </source>
</evidence>
<feature type="transmembrane region" description="Helical" evidence="8">
    <location>
        <begin position="566"/>
        <end position="588"/>
    </location>
</feature>
<feature type="transmembrane region" description="Helical" evidence="8">
    <location>
        <begin position="476"/>
        <end position="500"/>
    </location>
</feature>
<evidence type="ECO:0000256" key="5">
    <source>
        <dbReference type="ARBA" id="ARBA00022989"/>
    </source>
</evidence>
<gene>
    <name evidence="12" type="ordered locus">Rsph17025_0820</name>
</gene>
<sequence length="849" mass="91234" precursor="true">MPILRVMPVLLLWVMFACASLPLWSPDRAVAQEMVGPAAGADEMKAPDYRQWEKTATRAEREIADRETESASYEMMRGYLVQWRDTFLGAQGLNASRIASVRSQLDALGPAPAEGETEPDDIAQRRRELTAQVAELRAPVLAAEEAYQRADGLIREIDRVVRERQTEELLRIWPMPLNPANWPSAAAEVSGLAVDLWDEGSGRVNSPAAQSTTRDNLPAILGLLAVGLLLMARGRSLMERLTQQLQDQASARGRKVTSLLVSLGQIAAPVAGVVAVSHAITLSGLAGPRTTLIVEALPAVGFILYSAGWLAGRIFPKNGQQTSPLNLSVERRREGRFHTAMFGVVLALDGLRSVALPPARVGEAATSVMAFPMIVLAGVVLFRIGQLMLASVRNDLGDDEPTSFRNSVIDLLGRGAIAIGVIGPLLAAPGYIAAATALVYPAGITLGLIGLLFVLQTLVVDLYGLATRNEEGGRDALLPVLIGFLLALAMVPLLALVWGARVADLTEIWARFREGYQVGSTRISPTNFLLLAIVFSIGYGITRLLQGALKSQILPKTRLDQGGRNAVVSGVGYLGIILAALVAVNSAGLDLSNLAIVAGALSVGIGFGLQNIVGNFVSGIILLIERPVSEGDWIEVGGVQGTVKSISVRSTRIQTFDRTDVIVPNQDLVAGRVTNWTRYNMTGRLIVPVGVAYGCDTRKVERVLREIAEAQPLAILNPPPSVVFMGFTQEFMSFEIRVILRDVNFSLSVRSDINHMIVQRFAEEGLRLTHMTREVWPPQPEEPEAEGLDEEEMAALLAPAPRQKDNVPKGTSAVDPRAEDEDDPDDEPDGDADADGATEGGAEATGSNR</sequence>
<evidence type="ECO:0000256" key="8">
    <source>
        <dbReference type="SAM" id="Phobius"/>
    </source>
</evidence>
<dbReference type="PROSITE" id="PS01246">
    <property type="entry name" value="UPF0003"/>
    <property type="match status" value="1"/>
</dbReference>
<dbReference type="PANTHER" id="PTHR30347:SF1">
    <property type="entry name" value="MECHANOSENSITIVE CHANNEL MSCK"/>
    <property type="match status" value="1"/>
</dbReference>
<dbReference type="InterPro" id="IPR049278">
    <property type="entry name" value="MS_channel_C"/>
</dbReference>
<feature type="transmembrane region" description="Helical" evidence="8">
    <location>
        <begin position="368"/>
        <end position="390"/>
    </location>
</feature>
<keyword evidence="4 8" id="KW-0812">Transmembrane</keyword>
<dbReference type="EMBL" id="CP000661">
    <property type="protein sequence ID" value="ABP69724.1"/>
    <property type="molecule type" value="Genomic_DNA"/>
</dbReference>
<feature type="domain" description="Mechanosensitive ion channel MscS C-terminal" evidence="11">
    <location>
        <begin position="687"/>
        <end position="767"/>
    </location>
</feature>
<reference evidence="12" key="1">
    <citation type="submission" date="2007-04" db="EMBL/GenBank/DDBJ databases">
        <title>Complete sequence of chromosome of Rhodobacter sphaeroides ATCC 17025.</title>
        <authorList>
            <consortium name="US DOE Joint Genome Institute"/>
            <person name="Copeland A."/>
            <person name="Lucas S."/>
            <person name="Lapidus A."/>
            <person name="Barry K."/>
            <person name="Detter J.C."/>
            <person name="Glavina del Rio T."/>
            <person name="Hammon N."/>
            <person name="Israni S."/>
            <person name="Dalin E."/>
            <person name="Tice H."/>
            <person name="Pitluck S."/>
            <person name="Chertkov O."/>
            <person name="Brettin T."/>
            <person name="Bruce D."/>
            <person name="Han C."/>
            <person name="Schmutz J."/>
            <person name="Larimer F."/>
            <person name="Land M."/>
            <person name="Hauser L."/>
            <person name="Kyrpides N."/>
            <person name="Kim E."/>
            <person name="Richardson P."/>
            <person name="Mackenzie C."/>
            <person name="Choudhary M."/>
            <person name="Donohue T.J."/>
            <person name="Kaplan S."/>
        </authorList>
    </citation>
    <scope>NUCLEOTIDE SEQUENCE [LARGE SCALE GENOMIC DNA]</scope>
    <source>
        <strain evidence="12">ATCC 17025</strain>
    </source>
</reference>
<dbReference type="GO" id="GO:0008381">
    <property type="term" value="F:mechanosensitive monoatomic ion channel activity"/>
    <property type="evidence" value="ECO:0007669"/>
    <property type="project" value="UniProtKB-ARBA"/>
</dbReference>
<evidence type="ECO:0000259" key="10">
    <source>
        <dbReference type="Pfam" id="PF12607"/>
    </source>
</evidence>
<dbReference type="Pfam" id="PF00924">
    <property type="entry name" value="MS_channel_2nd"/>
    <property type="match status" value="1"/>
</dbReference>
<dbReference type="InterPro" id="IPR006686">
    <property type="entry name" value="MscS_channel_CS"/>
</dbReference>
<dbReference type="SUPFAM" id="SSF82689">
    <property type="entry name" value="Mechanosensitive channel protein MscS (YggB), C-terminal domain"/>
    <property type="match status" value="1"/>
</dbReference>
<dbReference type="KEGG" id="rsq:Rsph17025_0820"/>
<protein>
    <submittedName>
        <fullName evidence="12">MscS Mechanosensitive ion channel</fullName>
    </submittedName>
</protein>
<evidence type="ECO:0000256" key="2">
    <source>
        <dbReference type="ARBA" id="ARBA00008017"/>
    </source>
</evidence>
<keyword evidence="5 8" id="KW-1133">Transmembrane helix</keyword>
<dbReference type="InterPro" id="IPR006685">
    <property type="entry name" value="MscS_channel_2nd"/>
</dbReference>
<dbReference type="InterPro" id="IPR023408">
    <property type="entry name" value="MscS_beta-dom_sf"/>
</dbReference>
<dbReference type="eggNOG" id="COG3264">
    <property type="taxonomic scope" value="Bacteria"/>
</dbReference>
<feature type="transmembrane region" description="Helical" evidence="8">
    <location>
        <begin position="411"/>
        <end position="432"/>
    </location>
</feature>
<name>A4WQR0_CERS5</name>
<keyword evidence="6 8" id="KW-0472">Membrane</keyword>
<dbReference type="AlphaFoldDB" id="A4WQR0"/>
<keyword evidence="3" id="KW-1003">Cell membrane</keyword>
<organism evidence="12">
    <name type="scientific">Cereibacter sphaeroides (strain ATCC 17025 / ATH 2.4.3)</name>
    <name type="common">Rhodobacter sphaeroides</name>
    <dbReference type="NCBI Taxonomy" id="349102"/>
    <lineage>
        <taxon>Bacteria</taxon>
        <taxon>Pseudomonadati</taxon>
        <taxon>Pseudomonadota</taxon>
        <taxon>Alphaproteobacteria</taxon>
        <taxon>Rhodobacterales</taxon>
        <taxon>Paracoccaceae</taxon>
        <taxon>Cereibacter</taxon>
    </lineage>
</organism>
<feature type="compositionally biased region" description="Low complexity" evidence="7">
    <location>
        <begin position="837"/>
        <end position="849"/>
    </location>
</feature>
<feature type="domain" description="Mechanosensitive ion channel MscS" evidence="9">
    <location>
        <begin position="611"/>
        <end position="678"/>
    </location>
</feature>
<feature type="transmembrane region" description="Helical" evidence="8">
    <location>
        <begin position="438"/>
        <end position="464"/>
    </location>
</feature>
<evidence type="ECO:0000256" key="4">
    <source>
        <dbReference type="ARBA" id="ARBA00022692"/>
    </source>
</evidence>
<dbReference type="Pfam" id="PF12607">
    <property type="entry name" value="DUF3772"/>
    <property type="match status" value="1"/>
</dbReference>
<dbReference type="SUPFAM" id="SSF82861">
    <property type="entry name" value="Mechanosensitive channel protein MscS (YggB), transmembrane region"/>
    <property type="match status" value="1"/>
</dbReference>
<feature type="compositionally biased region" description="Acidic residues" evidence="7">
    <location>
        <begin position="818"/>
        <end position="836"/>
    </location>
</feature>
<dbReference type="InterPro" id="IPR010920">
    <property type="entry name" value="LSM_dom_sf"/>
</dbReference>
<evidence type="ECO:0000256" key="3">
    <source>
        <dbReference type="ARBA" id="ARBA00022475"/>
    </source>
</evidence>
<dbReference type="Gene3D" id="3.30.70.100">
    <property type="match status" value="1"/>
</dbReference>
<dbReference type="InterPro" id="IPR022249">
    <property type="entry name" value="DUF3772"/>
</dbReference>
<dbReference type="HOGENOM" id="CLU_011796_0_0_5"/>
<feature type="compositionally biased region" description="Acidic residues" evidence="7">
    <location>
        <begin position="781"/>
        <end position="793"/>
    </location>
</feature>
<dbReference type="STRING" id="349102.Rsph17025_0820"/>
<evidence type="ECO:0000313" key="12">
    <source>
        <dbReference type="EMBL" id="ABP69724.1"/>
    </source>
</evidence>
<feature type="region of interest" description="Disordered" evidence="7">
    <location>
        <begin position="773"/>
        <end position="849"/>
    </location>
</feature>
<dbReference type="InterPro" id="IPR011066">
    <property type="entry name" value="MscS_channel_C_sf"/>
</dbReference>
<dbReference type="PANTHER" id="PTHR30347">
    <property type="entry name" value="POTASSIUM CHANNEL RELATED"/>
    <property type="match status" value="1"/>
</dbReference>
<dbReference type="Gene3D" id="1.10.287.1260">
    <property type="match status" value="1"/>
</dbReference>
<evidence type="ECO:0000259" key="9">
    <source>
        <dbReference type="Pfam" id="PF00924"/>
    </source>
</evidence>
<feature type="transmembrane region" description="Helical" evidence="8">
    <location>
        <begin position="528"/>
        <end position="545"/>
    </location>
</feature>
<evidence type="ECO:0000256" key="1">
    <source>
        <dbReference type="ARBA" id="ARBA00004651"/>
    </source>
</evidence>
<feature type="transmembrane region" description="Helical" evidence="8">
    <location>
        <begin position="217"/>
        <end position="235"/>
    </location>
</feature>
<feature type="domain" description="DUF3772" evidence="10">
    <location>
        <begin position="142"/>
        <end position="201"/>
    </location>
</feature>
<dbReference type="BioCyc" id="RSPH349102:G1G8M-839-MONOMER"/>
<dbReference type="Pfam" id="PF21082">
    <property type="entry name" value="MS_channel_3rd"/>
    <property type="match status" value="1"/>
</dbReference>
<evidence type="ECO:0000256" key="6">
    <source>
        <dbReference type="ARBA" id="ARBA00023136"/>
    </source>
</evidence>
<proteinExistence type="inferred from homology"/>
<comment type="subcellular location">
    <subcellularLocation>
        <location evidence="1">Cell membrane</location>
        <topology evidence="1">Multi-pass membrane protein</topology>
    </subcellularLocation>
</comment>
<evidence type="ECO:0000256" key="7">
    <source>
        <dbReference type="SAM" id="MobiDB-lite"/>
    </source>
</evidence>
<dbReference type="SUPFAM" id="SSF50182">
    <property type="entry name" value="Sm-like ribonucleoproteins"/>
    <property type="match status" value="1"/>
</dbReference>
<dbReference type="InterPro" id="IPR052702">
    <property type="entry name" value="MscS-like_channel"/>
</dbReference>
<feature type="transmembrane region" description="Helical" evidence="8">
    <location>
        <begin position="292"/>
        <end position="316"/>
    </location>
</feature>
<dbReference type="Gene3D" id="2.30.30.60">
    <property type="match status" value="1"/>
</dbReference>